<evidence type="ECO:0000256" key="1">
    <source>
        <dbReference type="SAM" id="MobiDB-lite"/>
    </source>
</evidence>
<proteinExistence type="predicted"/>
<protein>
    <submittedName>
        <fullName evidence="2">Uncharacterized protein</fullName>
    </submittedName>
</protein>
<organism evidence="2 3">
    <name type="scientific">Austropuccinia psidii MF-1</name>
    <dbReference type="NCBI Taxonomy" id="1389203"/>
    <lineage>
        <taxon>Eukaryota</taxon>
        <taxon>Fungi</taxon>
        <taxon>Dikarya</taxon>
        <taxon>Basidiomycota</taxon>
        <taxon>Pucciniomycotina</taxon>
        <taxon>Pucciniomycetes</taxon>
        <taxon>Pucciniales</taxon>
        <taxon>Sphaerophragmiaceae</taxon>
        <taxon>Austropuccinia</taxon>
    </lineage>
</organism>
<gene>
    <name evidence="2" type="ORF">O181_132292</name>
</gene>
<comment type="caution">
    <text evidence="2">The sequence shown here is derived from an EMBL/GenBank/DDBJ whole genome shotgun (WGS) entry which is preliminary data.</text>
</comment>
<keyword evidence="3" id="KW-1185">Reference proteome</keyword>
<feature type="non-terminal residue" evidence="2">
    <location>
        <position position="203"/>
    </location>
</feature>
<feature type="region of interest" description="Disordered" evidence="1">
    <location>
        <begin position="182"/>
        <end position="203"/>
    </location>
</feature>
<name>A0A9Q3L728_9BASI</name>
<reference evidence="2" key="1">
    <citation type="submission" date="2021-03" db="EMBL/GenBank/DDBJ databases">
        <title>Draft genome sequence of rust myrtle Austropuccinia psidii MF-1, a brazilian biotype.</title>
        <authorList>
            <person name="Quecine M.C."/>
            <person name="Pachon D.M.R."/>
            <person name="Bonatelli M.L."/>
            <person name="Correr F.H."/>
            <person name="Franceschini L.M."/>
            <person name="Leite T.F."/>
            <person name="Margarido G.R.A."/>
            <person name="Almeida C.A."/>
            <person name="Ferrarezi J.A."/>
            <person name="Labate C.A."/>
        </authorList>
    </citation>
    <scope>NUCLEOTIDE SEQUENCE</scope>
    <source>
        <strain evidence="2">MF-1</strain>
    </source>
</reference>
<feature type="compositionally biased region" description="Basic and acidic residues" evidence="1">
    <location>
        <begin position="182"/>
        <end position="196"/>
    </location>
</feature>
<sequence length="203" mass="24310">MKETLQLKEWQTFTGEGEYDHMSFKKIIDMQQEDYAIPYDLITARLHSLFERSAKRWYYGIRQTNGIDTWSWWKQEILTKWADAWSYKIENAFENSFFDPDKDKPLTWFLKQVKRLNALYPEMSQKMVHMKILKKCGGELKHALRSRCIEPCSTEEYINALEDIVKRTKIGRTWKKLDIKSPNKPFIKKDKSKEAFKPNTPNN</sequence>
<evidence type="ECO:0000313" key="2">
    <source>
        <dbReference type="EMBL" id="MBW0592577.1"/>
    </source>
</evidence>
<dbReference type="Proteomes" id="UP000765509">
    <property type="component" value="Unassembled WGS sequence"/>
</dbReference>
<dbReference type="EMBL" id="AVOT02149102">
    <property type="protein sequence ID" value="MBW0592577.1"/>
    <property type="molecule type" value="Genomic_DNA"/>
</dbReference>
<dbReference type="AlphaFoldDB" id="A0A9Q3L728"/>
<evidence type="ECO:0000313" key="3">
    <source>
        <dbReference type="Proteomes" id="UP000765509"/>
    </source>
</evidence>
<accession>A0A9Q3L728</accession>